<feature type="compositionally biased region" description="Basic residues" evidence="1">
    <location>
        <begin position="106"/>
        <end position="124"/>
    </location>
</feature>
<feature type="region of interest" description="Disordered" evidence="1">
    <location>
        <begin position="106"/>
        <end position="131"/>
    </location>
</feature>
<sequence>MRTLPTSSRGRGCPGGELGVPAEKTETGATASSACALGPRAPPTPSSMPPPLELAPCRPERRRRPAPASALLVTAACVLASSEAKVCTGASTCLPPTATAAQGHAARRLRQRRPNRRPCNRHRPTSFSSRLPASLVAGGAHLCDGRRLPRPHLLLVLLRPLDPVASVLHHRRRRRPHPPCGGGQRGSGGPRGAGDVLLIVVPSGIVLPLGIALRSRLRGGAVTAARLVPADRGTAASTLLPC</sequence>
<proteinExistence type="predicted"/>
<name>A0A0N7KDQ5_ORYSJ</name>
<feature type="region of interest" description="Disordered" evidence="1">
    <location>
        <begin position="1"/>
        <end position="61"/>
    </location>
</feature>
<organism evidence="2 3">
    <name type="scientific">Oryza sativa subsp. japonica</name>
    <name type="common">Rice</name>
    <dbReference type="NCBI Taxonomy" id="39947"/>
    <lineage>
        <taxon>Eukaryota</taxon>
        <taxon>Viridiplantae</taxon>
        <taxon>Streptophyta</taxon>
        <taxon>Embryophyta</taxon>
        <taxon>Tracheophyta</taxon>
        <taxon>Spermatophyta</taxon>
        <taxon>Magnoliopsida</taxon>
        <taxon>Liliopsida</taxon>
        <taxon>Poales</taxon>
        <taxon>Poaceae</taxon>
        <taxon>BOP clade</taxon>
        <taxon>Oryzoideae</taxon>
        <taxon>Oryzeae</taxon>
        <taxon>Oryzinae</taxon>
        <taxon>Oryza</taxon>
        <taxon>Oryza sativa</taxon>
    </lineage>
</organism>
<feature type="region of interest" description="Disordered" evidence="1">
    <location>
        <begin position="169"/>
        <end position="189"/>
    </location>
</feature>
<dbReference type="Gramene" id="Os01t0740700-01">
    <property type="protein sequence ID" value="Os01t0740700-01"/>
    <property type="gene ID" value="Os01g0740700"/>
</dbReference>
<gene>
    <name evidence="2" type="ordered locus">Os01g0740700</name>
    <name evidence="2" type="ORF">OSNPB_010740700</name>
</gene>
<dbReference type="InParanoid" id="A0A0N7KDQ5"/>
<dbReference type="Proteomes" id="UP000059680">
    <property type="component" value="Chromosome 1"/>
</dbReference>
<reference evidence="3" key="1">
    <citation type="journal article" date="2005" name="Nature">
        <title>The map-based sequence of the rice genome.</title>
        <authorList>
            <consortium name="International rice genome sequencing project (IRGSP)"/>
            <person name="Matsumoto T."/>
            <person name="Wu J."/>
            <person name="Kanamori H."/>
            <person name="Katayose Y."/>
            <person name="Fujisawa M."/>
            <person name="Namiki N."/>
            <person name="Mizuno H."/>
            <person name="Yamamoto K."/>
            <person name="Antonio B.A."/>
            <person name="Baba T."/>
            <person name="Sakata K."/>
            <person name="Nagamura Y."/>
            <person name="Aoki H."/>
            <person name="Arikawa K."/>
            <person name="Arita K."/>
            <person name="Bito T."/>
            <person name="Chiden Y."/>
            <person name="Fujitsuka N."/>
            <person name="Fukunaka R."/>
            <person name="Hamada M."/>
            <person name="Harada C."/>
            <person name="Hayashi A."/>
            <person name="Hijishita S."/>
            <person name="Honda M."/>
            <person name="Hosokawa S."/>
            <person name="Ichikawa Y."/>
            <person name="Idonuma A."/>
            <person name="Iijima M."/>
            <person name="Ikeda M."/>
            <person name="Ikeno M."/>
            <person name="Ito K."/>
            <person name="Ito S."/>
            <person name="Ito T."/>
            <person name="Ito Y."/>
            <person name="Ito Y."/>
            <person name="Iwabuchi A."/>
            <person name="Kamiya K."/>
            <person name="Karasawa W."/>
            <person name="Kurita K."/>
            <person name="Katagiri S."/>
            <person name="Kikuta A."/>
            <person name="Kobayashi H."/>
            <person name="Kobayashi N."/>
            <person name="Machita K."/>
            <person name="Maehara T."/>
            <person name="Masukawa M."/>
            <person name="Mizubayashi T."/>
            <person name="Mukai Y."/>
            <person name="Nagasaki H."/>
            <person name="Nagata Y."/>
            <person name="Naito S."/>
            <person name="Nakashima M."/>
            <person name="Nakama Y."/>
            <person name="Nakamichi Y."/>
            <person name="Nakamura M."/>
            <person name="Meguro A."/>
            <person name="Negishi M."/>
            <person name="Ohta I."/>
            <person name="Ohta T."/>
            <person name="Okamoto M."/>
            <person name="Ono N."/>
            <person name="Saji S."/>
            <person name="Sakaguchi M."/>
            <person name="Sakai K."/>
            <person name="Shibata M."/>
            <person name="Shimokawa T."/>
            <person name="Song J."/>
            <person name="Takazaki Y."/>
            <person name="Terasawa K."/>
            <person name="Tsugane M."/>
            <person name="Tsuji K."/>
            <person name="Ueda S."/>
            <person name="Waki K."/>
            <person name="Yamagata H."/>
            <person name="Yamamoto M."/>
            <person name="Yamamoto S."/>
            <person name="Yamane H."/>
            <person name="Yoshiki S."/>
            <person name="Yoshihara R."/>
            <person name="Yukawa K."/>
            <person name="Zhong H."/>
            <person name="Yano M."/>
            <person name="Yuan Q."/>
            <person name="Ouyang S."/>
            <person name="Liu J."/>
            <person name="Jones K.M."/>
            <person name="Gansberger K."/>
            <person name="Moffat K."/>
            <person name="Hill J."/>
            <person name="Bera J."/>
            <person name="Fadrosh D."/>
            <person name="Jin S."/>
            <person name="Johri S."/>
            <person name="Kim M."/>
            <person name="Overton L."/>
            <person name="Reardon M."/>
            <person name="Tsitrin T."/>
            <person name="Vuong H."/>
            <person name="Weaver B."/>
            <person name="Ciecko A."/>
            <person name="Tallon L."/>
            <person name="Jackson J."/>
            <person name="Pai G."/>
            <person name="Aken S.V."/>
            <person name="Utterback T."/>
            <person name="Reidmuller S."/>
            <person name="Feldblyum T."/>
            <person name="Hsiao J."/>
            <person name="Zismann V."/>
            <person name="Iobst S."/>
            <person name="de Vazeille A.R."/>
            <person name="Buell C.R."/>
            <person name="Ying K."/>
            <person name="Li Y."/>
            <person name="Lu T."/>
            <person name="Huang Y."/>
            <person name="Zhao Q."/>
            <person name="Feng Q."/>
            <person name="Zhang L."/>
            <person name="Zhu J."/>
            <person name="Weng Q."/>
            <person name="Mu J."/>
            <person name="Lu Y."/>
            <person name="Fan D."/>
            <person name="Liu Y."/>
            <person name="Guan J."/>
            <person name="Zhang Y."/>
            <person name="Yu S."/>
            <person name="Liu X."/>
            <person name="Zhang Y."/>
            <person name="Hong G."/>
            <person name="Han B."/>
            <person name="Choisne N."/>
            <person name="Demange N."/>
            <person name="Orjeda G."/>
            <person name="Samain S."/>
            <person name="Cattolico L."/>
            <person name="Pelletier E."/>
            <person name="Couloux A."/>
            <person name="Segurens B."/>
            <person name="Wincker P."/>
            <person name="D'Hont A."/>
            <person name="Scarpelli C."/>
            <person name="Weissenbach J."/>
            <person name="Salanoubat M."/>
            <person name="Quetier F."/>
            <person name="Yu Y."/>
            <person name="Kim H.R."/>
            <person name="Rambo T."/>
            <person name="Currie J."/>
            <person name="Collura K."/>
            <person name="Luo M."/>
            <person name="Yang T."/>
            <person name="Ammiraju J.S.S."/>
            <person name="Engler F."/>
            <person name="Soderlund C."/>
            <person name="Wing R.A."/>
            <person name="Palmer L.E."/>
            <person name="de la Bastide M."/>
            <person name="Spiegel L."/>
            <person name="Nascimento L."/>
            <person name="Zutavern T."/>
            <person name="O'Shaughnessy A."/>
            <person name="Dike S."/>
            <person name="Dedhia N."/>
            <person name="Preston R."/>
            <person name="Balija V."/>
            <person name="McCombie W.R."/>
            <person name="Chow T."/>
            <person name="Chen H."/>
            <person name="Chung M."/>
            <person name="Chen C."/>
            <person name="Shaw J."/>
            <person name="Wu H."/>
            <person name="Hsiao K."/>
            <person name="Chao Y."/>
            <person name="Chu M."/>
            <person name="Cheng C."/>
            <person name="Hour A."/>
            <person name="Lee P."/>
            <person name="Lin S."/>
            <person name="Lin Y."/>
            <person name="Liou J."/>
            <person name="Liu S."/>
            <person name="Hsing Y."/>
            <person name="Raghuvanshi S."/>
            <person name="Mohanty A."/>
            <person name="Bharti A.K."/>
            <person name="Gaur A."/>
            <person name="Gupta V."/>
            <person name="Kumar D."/>
            <person name="Ravi V."/>
            <person name="Vij S."/>
            <person name="Kapur A."/>
            <person name="Khurana P."/>
            <person name="Khurana P."/>
            <person name="Khurana J.P."/>
            <person name="Tyagi A.K."/>
            <person name="Gaikwad K."/>
            <person name="Singh A."/>
            <person name="Dalal V."/>
            <person name="Srivastava S."/>
            <person name="Dixit A."/>
            <person name="Pal A.K."/>
            <person name="Ghazi I.A."/>
            <person name="Yadav M."/>
            <person name="Pandit A."/>
            <person name="Bhargava A."/>
            <person name="Sureshbabu K."/>
            <person name="Batra K."/>
            <person name="Sharma T.R."/>
            <person name="Mohapatra T."/>
            <person name="Singh N.K."/>
            <person name="Messing J."/>
            <person name="Nelson A.B."/>
            <person name="Fuks G."/>
            <person name="Kavchok S."/>
            <person name="Keizer G."/>
            <person name="Linton E."/>
            <person name="Llaca V."/>
            <person name="Song R."/>
            <person name="Tanyolac B."/>
            <person name="Young S."/>
            <person name="Ho-Il K."/>
            <person name="Hahn J.H."/>
            <person name="Sangsakoo G."/>
            <person name="Vanavichit A."/>
            <person name="de Mattos Luiz.A.T."/>
            <person name="Zimmer P.D."/>
            <person name="Malone G."/>
            <person name="Dellagostin O."/>
            <person name="de Oliveira A.C."/>
            <person name="Bevan M."/>
            <person name="Bancroft I."/>
            <person name="Minx P."/>
            <person name="Cordum H."/>
            <person name="Wilson R."/>
            <person name="Cheng Z."/>
            <person name="Jin W."/>
            <person name="Jiang J."/>
            <person name="Leong S.A."/>
            <person name="Iwama H."/>
            <person name="Gojobori T."/>
            <person name="Itoh T."/>
            <person name="Niimura Y."/>
            <person name="Fujii Y."/>
            <person name="Habara T."/>
            <person name="Sakai H."/>
            <person name="Sato Y."/>
            <person name="Wilson G."/>
            <person name="Kumar K."/>
            <person name="McCouch S."/>
            <person name="Juretic N."/>
            <person name="Hoen D."/>
            <person name="Wright S."/>
            <person name="Bruskiewich R."/>
            <person name="Bureau T."/>
            <person name="Miyao A."/>
            <person name="Hirochika H."/>
            <person name="Nishikawa T."/>
            <person name="Kadowaki K."/>
            <person name="Sugiura M."/>
            <person name="Burr B."/>
            <person name="Sasaki T."/>
        </authorList>
    </citation>
    <scope>NUCLEOTIDE SEQUENCE [LARGE SCALE GENOMIC DNA]</scope>
    <source>
        <strain evidence="3">cv. Nipponbare</strain>
    </source>
</reference>
<reference evidence="2 3" key="2">
    <citation type="journal article" date="2013" name="Plant Cell Physiol.">
        <title>Rice Annotation Project Database (RAP-DB): an integrative and interactive database for rice genomics.</title>
        <authorList>
            <person name="Sakai H."/>
            <person name="Lee S.S."/>
            <person name="Tanaka T."/>
            <person name="Numa H."/>
            <person name="Kim J."/>
            <person name="Kawahara Y."/>
            <person name="Wakimoto H."/>
            <person name="Yang C.C."/>
            <person name="Iwamoto M."/>
            <person name="Abe T."/>
            <person name="Yamada Y."/>
            <person name="Muto A."/>
            <person name="Inokuchi H."/>
            <person name="Ikemura T."/>
            <person name="Matsumoto T."/>
            <person name="Sasaki T."/>
            <person name="Itoh T."/>
        </authorList>
    </citation>
    <scope>NUCLEOTIDE SEQUENCE [LARGE SCALE GENOMIC DNA]</scope>
    <source>
        <strain evidence="3">cv. Nipponbare</strain>
    </source>
</reference>
<accession>A0A0N7KDQ5</accession>
<reference evidence="2 3" key="3">
    <citation type="journal article" date="2013" name="Rice">
        <title>Improvement of the Oryza sativa Nipponbare reference genome using next generation sequence and optical map data.</title>
        <authorList>
            <person name="Kawahara Y."/>
            <person name="de la Bastide M."/>
            <person name="Hamilton J.P."/>
            <person name="Kanamori H."/>
            <person name="McCombie W.R."/>
            <person name="Ouyang S."/>
            <person name="Schwartz D.C."/>
            <person name="Tanaka T."/>
            <person name="Wu J."/>
            <person name="Zhou S."/>
            <person name="Childs K.L."/>
            <person name="Davidson R.M."/>
            <person name="Lin H."/>
            <person name="Quesada-Ocampo L."/>
            <person name="Vaillancourt B."/>
            <person name="Sakai H."/>
            <person name="Lee S.S."/>
            <person name="Kim J."/>
            <person name="Numa H."/>
            <person name="Itoh T."/>
            <person name="Buell C.R."/>
            <person name="Matsumoto T."/>
        </authorList>
    </citation>
    <scope>NUCLEOTIDE SEQUENCE [LARGE SCALE GENOMIC DNA]</scope>
    <source>
        <strain evidence="3">cv. Nipponbare</strain>
    </source>
</reference>
<dbReference type="AlphaFoldDB" id="A0A0N7KDQ5"/>
<evidence type="ECO:0000313" key="2">
    <source>
        <dbReference type="EMBL" id="BAS74273.1"/>
    </source>
</evidence>
<dbReference type="EMBL" id="AP014957">
    <property type="protein sequence ID" value="BAS74273.1"/>
    <property type="molecule type" value="Genomic_DNA"/>
</dbReference>
<evidence type="ECO:0000256" key="1">
    <source>
        <dbReference type="SAM" id="MobiDB-lite"/>
    </source>
</evidence>
<protein>
    <submittedName>
        <fullName evidence="2">Os01g0740700 protein</fullName>
    </submittedName>
</protein>
<evidence type="ECO:0000313" key="3">
    <source>
        <dbReference type="Proteomes" id="UP000059680"/>
    </source>
</evidence>
<feature type="compositionally biased region" description="Gly residues" evidence="1">
    <location>
        <begin position="180"/>
        <end position="189"/>
    </location>
</feature>
<keyword evidence="3" id="KW-1185">Reference proteome</keyword>
<dbReference type="PaxDb" id="39947-A0A0N7KDQ5"/>
<feature type="compositionally biased region" description="Pro residues" evidence="1">
    <location>
        <begin position="40"/>
        <end position="53"/>
    </location>
</feature>